<dbReference type="EMBL" id="KY765914">
    <property type="protein sequence ID" value="ASA76651.1"/>
    <property type="molecule type" value="Genomic_DNA"/>
</dbReference>
<dbReference type="NCBIfam" id="TIGR03570">
    <property type="entry name" value="NeuD_NnaD"/>
    <property type="match status" value="1"/>
</dbReference>
<proteinExistence type="inferred from homology"/>
<dbReference type="CDD" id="cd03360">
    <property type="entry name" value="LbH_AT_putative"/>
    <property type="match status" value="1"/>
</dbReference>
<dbReference type="InterPro" id="IPR020019">
    <property type="entry name" value="AcTrfase_PglD-like"/>
</dbReference>
<feature type="binding site" evidence="2">
    <location>
        <position position="168"/>
    </location>
    <ligand>
        <name>acetyl-CoA</name>
        <dbReference type="ChEBI" id="CHEBI:57288"/>
    </ligand>
</feature>
<dbReference type="Gene3D" id="3.40.50.20">
    <property type="match status" value="1"/>
</dbReference>
<dbReference type="SUPFAM" id="SSF51161">
    <property type="entry name" value="Trimeric LpxA-like enzymes"/>
    <property type="match status" value="1"/>
</dbReference>
<dbReference type="InterPro" id="IPR050179">
    <property type="entry name" value="Trans_hexapeptide_repeat"/>
</dbReference>
<dbReference type="InterPro" id="IPR041561">
    <property type="entry name" value="PglD_N"/>
</dbReference>
<evidence type="ECO:0000259" key="3">
    <source>
        <dbReference type="Pfam" id="PF17836"/>
    </source>
</evidence>
<organism evidence="4">
    <name type="scientific">Pyxidicoccus sp. MCy9557</name>
    <dbReference type="NCBI Taxonomy" id="2012863"/>
    <lineage>
        <taxon>Bacteria</taxon>
        <taxon>Pseudomonadati</taxon>
        <taxon>Myxococcota</taxon>
        <taxon>Myxococcia</taxon>
        <taxon>Myxococcales</taxon>
        <taxon>Cystobacterineae</taxon>
        <taxon>Myxococcaceae</taxon>
        <taxon>Pyxidicoccus</taxon>
    </lineage>
</organism>
<comment type="similarity">
    <text evidence="1">Belongs to the transferase hexapeptide repeat family.</text>
</comment>
<dbReference type="Gene3D" id="2.160.10.10">
    <property type="entry name" value="Hexapeptide repeat proteins"/>
    <property type="match status" value="1"/>
</dbReference>
<protein>
    <submittedName>
        <fullName evidence="4">Sugar O-acetyltransferase</fullName>
    </submittedName>
</protein>
<dbReference type="InterPro" id="IPR011004">
    <property type="entry name" value="Trimer_LpxA-like_sf"/>
</dbReference>
<feature type="domain" description="PglD N-terminal" evidence="3">
    <location>
        <begin position="4"/>
        <end position="83"/>
    </location>
</feature>
<dbReference type="Pfam" id="PF17836">
    <property type="entry name" value="PglD_N"/>
    <property type="match status" value="1"/>
</dbReference>
<dbReference type="SMR" id="A0A1Z2TJM9"/>
<reference evidence="4" key="1">
    <citation type="journal article" date="2017" name="Angew. Chem. Int. Ed. Engl.">
        <title>Pyxipyrrolones: Novel cytotoxic myxobacterial metabolites. Structure elucidation and biosynthesis proposal.</title>
        <authorList>
            <person name="Kjaerulff L."/>
            <person name="Raju R."/>
            <person name="Panter F."/>
            <person name="Scheid U."/>
            <person name="Garcia R."/>
            <person name="Herrmann J."/>
            <person name="Muller R."/>
        </authorList>
    </citation>
    <scope>NUCLEOTIDE SEQUENCE</scope>
    <source>
        <strain evidence="4">MCy9557</strain>
    </source>
</reference>
<accession>A0A1Z2TJM9</accession>
<dbReference type="PANTHER" id="PTHR43300">
    <property type="entry name" value="ACETYLTRANSFERASE"/>
    <property type="match status" value="1"/>
</dbReference>
<keyword evidence="4" id="KW-0808">Transferase</keyword>
<evidence type="ECO:0000256" key="2">
    <source>
        <dbReference type="PIRSR" id="PIRSR620019-2"/>
    </source>
</evidence>
<dbReference type="AlphaFoldDB" id="A0A1Z2TJM9"/>
<name>A0A1Z2TJM9_9BACT</name>
<dbReference type="PANTHER" id="PTHR43300:SF7">
    <property type="entry name" value="UDP-N-ACETYLBACILLOSAMINE N-ACETYLTRANSFERASE"/>
    <property type="match status" value="1"/>
</dbReference>
<sequence length="221" mass="22986">MTAVVIIGAGSYGVVYKEYLQADGHWDVRAFLDDDPAMQGATVGGLPVLGTTEELPRLRERGIEGAFAPIGNNAVRMRLLERVRAVGLRTPNFVHASVITASQPRPDSGVYILAGTVIMPLVQIGEFVMISMGVKIAHHTTLERGVFLSTGVNVGAGIHVGERAFLGIGSTVVTKVRSVGADSMVGAGAVVLKDVPAGITVVGVPARPLPRAAAKLSQEAG</sequence>
<evidence type="ECO:0000256" key="1">
    <source>
        <dbReference type="ARBA" id="ARBA00007274"/>
    </source>
</evidence>
<evidence type="ECO:0000313" key="4">
    <source>
        <dbReference type="EMBL" id="ASA76651.1"/>
    </source>
</evidence>
<feature type="binding site" evidence="2">
    <location>
        <position position="71"/>
    </location>
    <ligand>
        <name>substrate</name>
    </ligand>
</feature>
<dbReference type="GO" id="GO:0016740">
    <property type="term" value="F:transferase activity"/>
    <property type="evidence" value="ECO:0007669"/>
    <property type="project" value="UniProtKB-KW"/>
</dbReference>